<reference evidence="1" key="1">
    <citation type="submission" date="2022-08" db="UniProtKB">
        <authorList>
            <consortium name="EnsemblMetazoa"/>
        </authorList>
    </citation>
    <scope>IDENTIFICATION</scope>
    <source>
        <strain evidence="1">05x7-T-G4-1.051#20</strain>
    </source>
</reference>
<dbReference type="Proteomes" id="UP000005408">
    <property type="component" value="Unassembled WGS sequence"/>
</dbReference>
<evidence type="ECO:0000313" key="2">
    <source>
        <dbReference type="Proteomes" id="UP000005408"/>
    </source>
</evidence>
<dbReference type="AlphaFoldDB" id="A0A8W8M6C1"/>
<organism evidence="1 2">
    <name type="scientific">Magallana gigas</name>
    <name type="common">Pacific oyster</name>
    <name type="synonym">Crassostrea gigas</name>
    <dbReference type="NCBI Taxonomy" id="29159"/>
    <lineage>
        <taxon>Eukaryota</taxon>
        <taxon>Metazoa</taxon>
        <taxon>Spiralia</taxon>
        <taxon>Lophotrochozoa</taxon>
        <taxon>Mollusca</taxon>
        <taxon>Bivalvia</taxon>
        <taxon>Autobranchia</taxon>
        <taxon>Pteriomorphia</taxon>
        <taxon>Ostreida</taxon>
        <taxon>Ostreoidea</taxon>
        <taxon>Ostreidae</taxon>
        <taxon>Magallana</taxon>
    </lineage>
</organism>
<accession>A0A8W8M6C1</accession>
<evidence type="ECO:0000313" key="1">
    <source>
        <dbReference type="EnsemblMetazoa" id="G31175.6:cds"/>
    </source>
</evidence>
<sequence length="105" mass="12035">MMKGIPHLVFLTKIDRICKLVEKGVSKTFISRVVEDAVNNAAEIIALPRSQVLPVKNFEKETTLNTDINILAMTALRKSLVFADDFLENQYDWQQDNTQILNKRD</sequence>
<protein>
    <submittedName>
        <fullName evidence="1">Uncharacterized protein</fullName>
    </submittedName>
</protein>
<proteinExistence type="predicted"/>
<keyword evidence="2" id="KW-1185">Reference proteome</keyword>
<name>A0A8W8M6C1_MAGGI</name>
<dbReference type="EnsemblMetazoa" id="G31175.6">
    <property type="protein sequence ID" value="G31175.6:cds"/>
    <property type="gene ID" value="G31175"/>
</dbReference>